<protein>
    <submittedName>
        <fullName evidence="2">Phosphoadenosine phosphosulfate reductase family protein</fullName>
    </submittedName>
</protein>
<reference evidence="2 3" key="1">
    <citation type="submission" date="2021-06" db="EMBL/GenBank/DDBJ databases">
        <authorList>
            <person name="Sun Q."/>
            <person name="Li D."/>
        </authorList>
    </citation>
    <scope>NUCLEOTIDE SEQUENCE [LARGE SCALE GENOMIC DNA]</scope>
    <source>
        <strain evidence="2 3">MSJd-7</strain>
    </source>
</reference>
<proteinExistence type="predicted"/>
<sequence length="773" mass="89254">MYSYEWDAETGGYILNSSLLKFSKEPRPVYYEELDILGFDKYWNYVKDDTYPYMWAEGNNYWYRGRFVAKTKGGALYTAPELILLEEPESAGKPLQFVDIPQMVEKNRAIMESLVQETIKKVYNTYVDYKDRVDVFYVAFSGGKDSIVTLDIVQRTLPHNEFKVLFGDTGMEFPDTYQTVNAVKDICNRQKIDFVRARSEFNPVDSWKLFGCPATVTRWCCSVHKTAPQVIKLREITGKTNFTGMAFVGIRSYESLARSDYDYVSLGKKHKGQYSCNPILEWNSAELYAYIYTENLYINKAYKKGNKRAGCLVCPRAAERNEFTARVCYPKQVDTYLNIIKELYHESISDETVLDDFVKNGGWKARKNGRDISINVGYSECEKHTKRILSVRNPKTDWKVWIKTIGVLLTGQSPYRIDFRGNNYSFDIIDVENGYDVVYDKDIAKQDSTFVKLLKNVFRKAASCVGCRECEADCHSGCITMRNGNVDISDNCIHCAQCHKVDKGCLVYKSLEMPSGGFKVLSNKSLNCYSHHAPKMEWFTQYFTYKNEFDENHSLGSQMYNFFKRFLRDAELLNKRGFSHTAEIIDKIGLESQISWAIILTNLAYTPQINWFVRRLKMNEEYTKGYTIQMLVDDGAKETWASDIWSSFGRLLALPFNEVGMGYTEKEKRSIVALKRTPWELPEPVVILYSLYKFAEACGGYYEFTLRRLLDHEAESEGVSPTQIFGLDEDQMKKILNGLTVNYPEFINASFTLDLDNITLRREKTSADVLELL</sequence>
<dbReference type="InterPro" id="IPR050128">
    <property type="entry name" value="Sulfate_adenylyltrnsfr_sub2"/>
</dbReference>
<dbReference type="InterPro" id="IPR002500">
    <property type="entry name" value="PAPS_reduct_dom"/>
</dbReference>
<organism evidence="2 3">
    <name type="scientific">Butyricicoccus intestinisimiae</name>
    <dbReference type="NCBI Taxonomy" id="2841509"/>
    <lineage>
        <taxon>Bacteria</taxon>
        <taxon>Bacillati</taxon>
        <taxon>Bacillota</taxon>
        <taxon>Clostridia</taxon>
        <taxon>Eubacteriales</taxon>
        <taxon>Butyricicoccaceae</taxon>
        <taxon>Butyricicoccus</taxon>
    </lineage>
</organism>
<dbReference type="Proteomes" id="UP000783588">
    <property type="component" value="Unassembled WGS sequence"/>
</dbReference>
<dbReference type="PANTHER" id="PTHR43196:SF2">
    <property type="entry name" value="PHOSPHOADENOSINE PHOSPHOSULFATE REDUCTASE"/>
    <property type="match status" value="1"/>
</dbReference>
<name>A0ABS6EXI2_9FIRM</name>
<dbReference type="PROSITE" id="PS51379">
    <property type="entry name" value="4FE4S_FER_2"/>
    <property type="match status" value="1"/>
</dbReference>
<dbReference type="Pfam" id="PF01507">
    <property type="entry name" value="PAPS_reduct"/>
    <property type="match status" value="1"/>
</dbReference>
<evidence type="ECO:0000313" key="3">
    <source>
        <dbReference type="Proteomes" id="UP000783588"/>
    </source>
</evidence>
<comment type="caution">
    <text evidence="2">The sequence shown here is derived from an EMBL/GenBank/DDBJ whole genome shotgun (WGS) entry which is preliminary data.</text>
</comment>
<dbReference type="PANTHER" id="PTHR43196">
    <property type="entry name" value="SULFATE ADENYLYLTRANSFERASE SUBUNIT 2"/>
    <property type="match status" value="1"/>
</dbReference>
<dbReference type="RefSeq" id="WP_216471318.1">
    <property type="nucleotide sequence ID" value="NZ_JAHLQI010000012.1"/>
</dbReference>
<dbReference type="EMBL" id="JAHLQI010000012">
    <property type="protein sequence ID" value="MBU5491575.1"/>
    <property type="molecule type" value="Genomic_DNA"/>
</dbReference>
<evidence type="ECO:0000259" key="1">
    <source>
        <dbReference type="PROSITE" id="PS51379"/>
    </source>
</evidence>
<accession>A0ABS6EXI2</accession>
<dbReference type="InterPro" id="IPR017896">
    <property type="entry name" value="4Fe4S_Fe-S-bd"/>
</dbReference>
<feature type="domain" description="4Fe-4S ferredoxin-type" evidence="1">
    <location>
        <begin position="455"/>
        <end position="484"/>
    </location>
</feature>
<keyword evidence="3" id="KW-1185">Reference proteome</keyword>
<evidence type="ECO:0000313" key="2">
    <source>
        <dbReference type="EMBL" id="MBU5491575.1"/>
    </source>
</evidence>
<gene>
    <name evidence="2" type="ORF">KQI75_13300</name>
</gene>